<dbReference type="EMBL" id="FQZY01000060">
    <property type="protein sequence ID" value="SHK56953.1"/>
    <property type="molecule type" value="Genomic_DNA"/>
</dbReference>
<name>A0A1M6TJ67_9FIRM</name>
<evidence type="ECO:0000313" key="1">
    <source>
        <dbReference type="EMBL" id="SHK56953.1"/>
    </source>
</evidence>
<dbReference type="OrthoDB" id="1366690at2"/>
<proteinExistence type="predicted"/>
<gene>
    <name evidence="1" type="ORF">SAMN02745243_03243</name>
</gene>
<evidence type="ECO:0008006" key="3">
    <source>
        <dbReference type="Google" id="ProtNLM"/>
    </source>
</evidence>
<dbReference type="Proteomes" id="UP000184301">
    <property type="component" value="Unassembled WGS sequence"/>
</dbReference>
<protein>
    <recommendedName>
        <fullName evidence="3">RloB-like protein</fullName>
    </recommendedName>
</protein>
<organism evidence="1 2">
    <name type="scientific">Hespellia stercorisuis DSM 15480</name>
    <dbReference type="NCBI Taxonomy" id="1121950"/>
    <lineage>
        <taxon>Bacteria</taxon>
        <taxon>Bacillati</taxon>
        <taxon>Bacillota</taxon>
        <taxon>Clostridia</taxon>
        <taxon>Lachnospirales</taxon>
        <taxon>Lachnospiraceae</taxon>
        <taxon>Hespellia</taxon>
    </lineage>
</organism>
<dbReference type="RefSeq" id="WP_073112375.1">
    <property type="nucleotide sequence ID" value="NZ_FQZY01000060.1"/>
</dbReference>
<evidence type="ECO:0000313" key="2">
    <source>
        <dbReference type="Proteomes" id="UP000184301"/>
    </source>
</evidence>
<keyword evidence="2" id="KW-1185">Reference proteome</keyword>
<reference evidence="1 2" key="1">
    <citation type="submission" date="2016-11" db="EMBL/GenBank/DDBJ databases">
        <authorList>
            <person name="Jaros S."/>
            <person name="Januszkiewicz K."/>
            <person name="Wedrychowicz H."/>
        </authorList>
    </citation>
    <scope>NUCLEOTIDE SEQUENCE [LARGE SCALE GENOMIC DNA]</scope>
    <source>
        <strain evidence="1 2">DSM 15480</strain>
    </source>
</reference>
<dbReference type="STRING" id="1121950.SAMN02745243_03243"/>
<dbReference type="AlphaFoldDB" id="A0A1M6TJ67"/>
<sequence length="216" mass="25699">MSRPMKILRKRFVVFCEGDTEYNYIDKMRCKQGVEVTLKPINMGGGGYSAFLQRIKTEPFNNCIAKFIIIDADRLSKHPGEKIKFMELVDYCRRENKKQSIPYILIVDNPDFEYVACLHSEEFKNQPVDRFIKEVFHYKSIDTFKSDQNIYEFLNSDNRSYQHMLEKCKKQKKYLMNECKREKRSFSVSVKNTIIEKDNLSNKGTNIDEFFSIIDW</sequence>
<accession>A0A1M6TJ67</accession>